<evidence type="ECO:0000313" key="5">
    <source>
        <dbReference type="Proteomes" id="UP001595947"/>
    </source>
</evidence>
<dbReference type="InterPro" id="IPR002372">
    <property type="entry name" value="PQQ_rpt_dom"/>
</dbReference>
<dbReference type="InterPro" id="IPR011047">
    <property type="entry name" value="Quinoprotein_ADH-like_sf"/>
</dbReference>
<name>A0ABV9YPJ1_9PSEU</name>
<feature type="signal peptide" evidence="2">
    <location>
        <begin position="1"/>
        <end position="23"/>
    </location>
</feature>
<feature type="compositionally biased region" description="Low complexity" evidence="1">
    <location>
        <begin position="213"/>
        <end position="233"/>
    </location>
</feature>
<gene>
    <name evidence="4" type="ORF">ACFPBZ_21380</name>
</gene>
<evidence type="ECO:0000313" key="4">
    <source>
        <dbReference type="EMBL" id="MFC5064790.1"/>
    </source>
</evidence>
<evidence type="ECO:0000259" key="3">
    <source>
        <dbReference type="Pfam" id="PF13360"/>
    </source>
</evidence>
<sequence>MRTTVLAVVVAIALVGCCGPAVVSTTAGPAVPAPVPVRPAAVAWRWTSPAALHEVARAGAGVVVAGDDGVVALDGVSGTERWRYSRPGTRLTALQVTPGGATVVLGYDDEALTVLDAITGTPRWDDPADPATLLVTDDVLVLARADGVGVEQEARDLTSGEVLWTRGTTPGCEQRTLAPQRSVGAVPVAEWCAGRTVLRGRDSRTGRDRWTVDAGPAEASAGSALSSSSDGSLVAVSGPRPRLLVDPRDGTVRARVPRTAGSPLLGEGLPRVEQLQRIVPAVEALDLATGSPVTVPPAPCEGPAVLVLPGSVVQACSEEFADVATVDGGPPIDLGVLAPDDGVPLGRPERAPDDPVLVPAPGAIVVANRSGSTVVVGLR</sequence>
<evidence type="ECO:0000256" key="1">
    <source>
        <dbReference type="SAM" id="MobiDB-lite"/>
    </source>
</evidence>
<dbReference type="Proteomes" id="UP001595947">
    <property type="component" value="Unassembled WGS sequence"/>
</dbReference>
<feature type="chain" id="PRO_5047264563" evidence="2">
    <location>
        <begin position="24"/>
        <end position="379"/>
    </location>
</feature>
<reference evidence="5" key="1">
    <citation type="journal article" date="2019" name="Int. J. Syst. Evol. Microbiol.">
        <title>The Global Catalogue of Microorganisms (GCM) 10K type strain sequencing project: providing services to taxonomists for standard genome sequencing and annotation.</title>
        <authorList>
            <consortium name="The Broad Institute Genomics Platform"/>
            <consortium name="The Broad Institute Genome Sequencing Center for Infectious Disease"/>
            <person name="Wu L."/>
            <person name="Ma J."/>
        </authorList>
    </citation>
    <scope>NUCLEOTIDE SEQUENCE [LARGE SCALE GENOMIC DNA]</scope>
    <source>
        <strain evidence="5">CGMCC 4.7093</strain>
    </source>
</reference>
<dbReference type="Pfam" id="PF13360">
    <property type="entry name" value="PQQ_2"/>
    <property type="match status" value="1"/>
</dbReference>
<dbReference type="Gene3D" id="2.130.10.10">
    <property type="entry name" value="YVTN repeat-like/Quinoprotein amine dehydrogenase"/>
    <property type="match status" value="1"/>
</dbReference>
<accession>A0ABV9YPJ1</accession>
<dbReference type="InterPro" id="IPR015943">
    <property type="entry name" value="WD40/YVTN_repeat-like_dom_sf"/>
</dbReference>
<keyword evidence="2" id="KW-0732">Signal</keyword>
<proteinExistence type="predicted"/>
<dbReference type="SUPFAM" id="SSF50998">
    <property type="entry name" value="Quinoprotein alcohol dehydrogenase-like"/>
    <property type="match status" value="1"/>
</dbReference>
<dbReference type="RefSeq" id="WP_378038130.1">
    <property type="nucleotide sequence ID" value="NZ_JBHSIV010000026.1"/>
</dbReference>
<comment type="caution">
    <text evidence="4">The sequence shown here is derived from an EMBL/GenBank/DDBJ whole genome shotgun (WGS) entry which is preliminary data.</text>
</comment>
<dbReference type="PROSITE" id="PS51257">
    <property type="entry name" value="PROKAR_LIPOPROTEIN"/>
    <property type="match status" value="1"/>
</dbReference>
<protein>
    <submittedName>
        <fullName evidence="4">PQQ-binding-like beta-propeller repeat protein</fullName>
    </submittedName>
</protein>
<organism evidence="4 5">
    <name type="scientific">Actinomycetospora atypica</name>
    <dbReference type="NCBI Taxonomy" id="1290095"/>
    <lineage>
        <taxon>Bacteria</taxon>
        <taxon>Bacillati</taxon>
        <taxon>Actinomycetota</taxon>
        <taxon>Actinomycetes</taxon>
        <taxon>Pseudonocardiales</taxon>
        <taxon>Pseudonocardiaceae</taxon>
        <taxon>Actinomycetospora</taxon>
    </lineage>
</organism>
<evidence type="ECO:0000256" key="2">
    <source>
        <dbReference type="SAM" id="SignalP"/>
    </source>
</evidence>
<feature type="region of interest" description="Disordered" evidence="1">
    <location>
        <begin position="204"/>
        <end position="233"/>
    </location>
</feature>
<dbReference type="EMBL" id="JBHSIV010000026">
    <property type="protein sequence ID" value="MFC5064790.1"/>
    <property type="molecule type" value="Genomic_DNA"/>
</dbReference>
<feature type="domain" description="Pyrrolo-quinoline quinone repeat" evidence="3">
    <location>
        <begin position="41"/>
        <end position="127"/>
    </location>
</feature>
<keyword evidence="5" id="KW-1185">Reference proteome</keyword>